<dbReference type="EMBL" id="LAOI01000001">
    <property type="protein sequence ID" value="KJV89229.1"/>
    <property type="molecule type" value="Genomic_DNA"/>
</dbReference>
<protein>
    <submittedName>
        <fullName evidence="1">Uncharacterized protein</fullName>
    </submittedName>
</protein>
<sequence>MQRKKEEYSKLIYNSSLIFKIKKVALPTLKVFQQEVTKKYPNISIKIDTQTTIKEMVDSFSKALSSLFEEDDIKFNNLHYAGGYVLVFFSSNLWTYWKGEYLYPKIPEYQNLMFLRSMYIYSKIDYMLNYQYTDKIQKIYNYFTQSDQSNIIHANDSKDNLVLLEDFKKQKKTYTNQKFADSLTNYLENLLLQEHYKAFDKINIDDNLNNICNLFEINAIMELISSIKSSN</sequence>
<dbReference type="RefSeq" id="WP_045798734.1">
    <property type="nucleotide sequence ID" value="NZ_LAOI01000001.1"/>
</dbReference>
<gene>
    <name evidence="1" type="ORF">RBEAN4_0200</name>
</gene>
<comment type="caution">
    <text evidence="1">The sequence shown here is derived from an EMBL/GenBank/DDBJ whole genome shotgun (WGS) entry which is preliminary data.</text>
</comment>
<evidence type="ECO:0000313" key="1">
    <source>
        <dbReference type="EMBL" id="KJV89229.1"/>
    </source>
</evidence>
<keyword evidence="2" id="KW-1185">Reference proteome</keyword>
<accession>A0A0F3QCT2</accession>
<dbReference type="AlphaFoldDB" id="A0A0F3QCT2"/>
<proteinExistence type="predicted"/>
<dbReference type="Proteomes" id="UP000033661">
    <property type="component" value="Unassembled WGS sequence"/>
</dbReference>
<evidence type="ECO:0000313" key="2">
    <source>
        <dbReference type="Proteomes" id="UP000033661"/>
    </source>
</evidence>
<name>A0A0F3QCT2_RICBE</name>
<reference evidence="1 2" key="1">
    <citation type="submission" date="2015-02" db="EMBL/GenBank/DDBJ databases">
        <title>Genome Sequencing of Rickettsiales.</title>
        <authorList>
            <person name="Daugherty S.C."/>
            <person name="Su Q."/>
            <person name="Abolude K."/>
            <person name="Beier-Sexton M."/>
            <person name="Carlyon J.A."/>
            <person name="Carter R."/>
            <person name="Day N.P."/>
            <person name="Dumler S.J."/>
            <person name="Dyachenko V."/>
            <person name="Godinez A."/>
            <person name="Kurtti T.J."/>
            <person name="Lichay M."/>
            <person name="Mullins K.E."/>
            <person name="Ott S."/>
            <person name="Pappas-Brown V."/>
            <person name="Paris D.H."/>
            <person name="Patel P."/>
            <person name="Richards A.L."/>
            <person name="Sadzewicz L."/>
            <person name="Sears K."/>
            <person name="Seidman D."/>
            <person name="Sengamalay N."/>
            <person name="Stenos J."/>
            <person name="Tallon L.J."/>
            <person name="Vincent G."/>
            <person name="Fraser C.M."/>
            <person name="Munderloh U."/>
            <person name="Dunning-Hotopp J.C."/>
        </authorList>
    </citation>
    <scope>NUCLEOTIDE SEQUENCE [LARGE SCALE GENOMIC DNA]</scope>
    <source>
        <strain evidence="1 2">RML An4</strain>
    </source>
</reference>
<dbReference type="PATRIC" id="fig|1359193.3.peg.190"/>
<organism evidence="1 2">
    <name type="scientific">Rickettsia bellii str. RML An4</name>
    <dbReference type="NCBI Taxonomy" id="1359193"/>
    <lineage>
        <taxon>Bacteria</taxon>
        <taxon>Pseudomonadati</taxon>
        <taxon>Pseudomonadota</taxon>
        <taxon>Alphaproteobacteria</taxon>
        <taxon>Rickettsiales</taxon>
        <taxon>Rickettsiaceae</taxon>
        <taxon>Rickettsieae</taxon>
        <taxon>Rickettsia</taxon>
        <taxon>belli group</taxon>
    </lineage>
</organism>